<reference evidence="4 5" key="1">
    <citation type="submission" date="2023-10" db="EMBL/GenBank/DDBJ databases">
        <title>Bacteria for the degradation of biodegradable plastic PBAT(Polybutylene adipate terephthalate).</title>
        <authorList>
            <person name="Weon H.-Y."/>
            <person name="Yeon J."/>
        </authorList>
    </citation>
    <scope>NUCLEOTIDE SEQUENCE [LARGE SCALE GENOMIC DNA]</scope>
    <source>
        <strain evidence="4 5">SBD 7-3</strain>
    </source>
</reference>
<dbReference type="PANTHER" id="PTHR43037">
    <property type="entry name" value="UNNAMED PRODUCT-RELATED"/>
    <property type="match status" value="1"/>
</dbReference>
<sequence length="370" mass="38654">MNSTFISDTIRQALTQAGLQRGSQSGGIDIHRVIDDALAAAGLSPGGSAIAPRFNDAPPTVPKAHGPQRPAALPGEFVWKRHTGPHGSRQYRLYVPTTKQPGRKLPLVLMLHGCKQHPDDFAAGTRMNALAERHGFLVAYPAQTQRANGSNCWNWFEPSQQQRSGAEPSLLTGIVDDIHAAHPVDRNKVFVAGLSAGAAMAVILGQTHPDVFAAVGAHSGLPQGSAHDVASAFAAMQARGPQRPSRGGRRAVRTMVIHGDADTTVNAMNGAAIAGQAVQAFTQSGVGLEAQPAARFERGGRQCTATSFCDELGIPLVEEWVVHGGGHAWSGGDPAGSYTDRAGPDASAEFVRFFLGADAALPIVGEDGPG</sequence>
<accession>A0ABZ0CSP5</accession>
<dbReference type="PANTHER" id="PTHR43037:SF1">
    <property type="entry name" value="BLL1128 PROTEIN"/>
    <property type="match status" value="1"/>
</dbReference>
<dbReference type="SUPFAM" id="SSF53474">
    <property type="entry name" value="alpha/beta-Hydrolases"/>
    <property type="match status" value="1"/>
</dbReference>
<keyword evidence="5" id="KW-1185">Reference proteome</keyword>
<evidence type="ECO:0000256" key="1">
    <source>
        <dbReference type="ARBA" id="ARBA00022729"/>
    </source>
</evidence>
<evidence type="ECO:0000256" key="2">
    <source>
        <dbReference type="ARBA" id="ARBA00022801"/>
    </source>
</evidence>
<evidence type="ECO:0000313" key="5">
    <source>
        <dbReference type="Proteomes" id="UP001303946"/>
    </source>
</evidence>
<evidence type="ECO:0000313" key="4">
    <source>
        <dbReference type="EMBL" id="WOB05937.1"/>
    </source>
</evidence>
<dbReference type="Gene3D" id="3.40.50.1820">
    <property type="entry name" value="alpha/beta hydrolase"/>
    <property type="match status" value="1"/>
</dbReference>
<dbReference type="EMBL" id="CP136336">
    <property type="protein sequence ID" value="WOB05937.1"/>
    <property type="molecule type" value="Genomic_DNA"/>
</dbReference>
<organism evidence="4 5">
    <name type="scientific">Piscinibacter gummiphilus</name>
    <dbReference type="NCBI Taxonomy" id="946333"/>
    <lineage>
        <taxon>Bacteria</taxon>
        <taxon>Pseudomonadati</taxon>
        <taxon>Pseudomonadota</taxon>
        <taxon>Betaproteobacteria</taxon>
        <taxon>Burkholderiales</taxon>
        <taxon>Sphaerotilaceae</taxon>
        <taxon>Piscinibacter</taxon>
    </lineage>
</organism>
<proteinExistence type="predicted"/>
<dbReference type="InterPro" id="IPR029058">
    <property type="entry name" value="AB_hydrolase_fold"/>
</dbReference>
<dbReference type="RefSeq" id="WP_316698064.1">
    <property type="nucleotide sequence ID" value="NZ_CP136336.1"/>
</dbReference>
<dbReference type="Proteomes" id="UP001303946">
    <property type="component" value="Chromosome"/>
</dbReference>
<evidence type="ECO:0000256" key="3">
    <source>
        <dbReference type="SAM" id="MobiDB-lite"/>
    </source>
</evidence>
<protein>
    <submittedName>
        <fullName evidence="4">PHB depolymerase family esterase</fullName>
    </submittedName>
</protein>
<feature type="region of interest" description="Disordered" evidence="3">
    <location>
        <begin position="50"/>
        <end position="69"/>
    </location>
</feature>
<name>A0ABZ0CSP5_9BURK</name>
<dbReference type="Pfam" id="PF10503">
    <property type="entry name" value="Esterase_PHB"/>
    <property type="match status" value="1"/>
</dbReference>
<dbReference type="InterPro" id="IPR010126">
    <property type="entry name" value="Esterase_phb"/>
</dbReference>
<dbReference type="InterPro" id="IPR050955">
    <property type="entry name" value="Plant_Biomass_Hydrol_Est"/>
</dbReference>
<keyword evidence="2" id="KW-0378">Hydrolase</keyword>
<keyword evidence="1" id="KW-0732">Signal</keyword>
<dbReference type="NCBIfam" id="TIGR01840">
    <property type="entry name" value="esterase_phb"/>
    <property type="match status" value="1"/>
</dbReference>
<gene>
    <name evidence="4" type="ORF">RXV79_13505</name>
</gene>